<dbReference type="AlphaFoldDB" id="A0A1C0A5B0"/>
<reference evidence="2" key="1">
    <citation type="submission" date="2016-07" db="EMBL/GenBank/DDBJ databases">
        <authorList>
            <person name="Florea S."/>
            <person name="Webb J.S."/>
            <person name="Jaromczyk J."/>
            <person name="Schardl C.L."/>
        </authorList>
    </citation>
    <scope>NUCLEOTIDE SEQUENCE [LARGE SCALE GENOMIC DNA]</scope>
    <source>
        <strain evidence="2">Z6</strain>
    </source>
</reference>
<gene>
    <name evidence="1" type="ORF">U472_13280</name>
</gene>
<comment type="caution">
    <text evidence="1">The sequence shown here is derived from an EMBL/GenBank/DDBJ whole genome shotgun (WGS) entry which is preliminary data.</text>
</comment>
<evidence type="ECO:0000313" key="2">
    <source>
        <dbReference type="Proteomes" id="UP000093514"/>
    </source>
</evidence>
<organism evidence="1 2">
    <name type="scientific">Orenia metallireducens</name>
    <dbReference type="NCBI Taxonomy" id="1413210"/>
    <lineage>
        <taxon>Bacteria</taxon>
        <taxon>Bacillati</taxon>
        <taxon>Bacillota</taxon>
        <taxon>Clostridia</taxon>
        <taxon>Halanaerobiales</taxon>
        <taxon>Halobacteroidaceae</taxon>
        <taxon>Orenia</taxon>
    </lineage>
</organism>
<dbReference type="Proteomes" id="UP000093514">
    <property type="component" value="Unassembled WGS sequence"/>
</dbReference>
<dbReference type="EMBL" id="LWDV01000010">
    <property type="protein sequence ID" value="OCL25324.1"/>
    <property type="molecule type" value="Genomic_DNA"/>
</dbReference>
<sequence>MQLNNDYKKGTTLFVPFYKLYVLVKNYQRQFTKMLSRIRSLIMKINQKEIGKLVMKEIFYEDDDKYKLMRLLRYILEELGYQPNEDGLIKMQEDLKMSYKD</sequence>
<proteinExistence type="predicted"/>
<keyword evidence="2" id="KW-1185">Reference proteome</keyword>
<protein>
    <submittedName>
        <fullName evidence="1">Uncharacterized protein</fullName>
    </submittedName>
</protein>
<evidence type="ECO:0000313" key="1">
    <source>
        <dbReference type="EMBL" id="OCL25324.1"/>
    </source>
</evidence>
<name>A0A1C0A5B0_9FIRM</name>
<accession>A0A1C0A5B0</accession>
<reference evidence="1 2" key="2">
    <citation type="submission" date="2016-08" db="EMBL/GenBank/DDBJ databases">
        <title>Orenia metallireducens sp. nov. strain Z6, a Novel Metal-reducing Firmicute from the Deep Subsurface.</title>
        <authorList>
            <person name="Maxim B.I."/>
            <person name="Kenneth K."/>
            <person name="Flynn T.M."/>
            <person name="Oloughlin E.J."/>
            <person name="Locke R.A."/>
            <person name="Weber J.R."/>
            <person name="Egan S.M."/>
            <person name="Mackie R.I."/>
            <person name="Cann I.K."/>
        </authorList>
    </citation>
    <scope>NUCLEOTIDE SEQUENCE [LARGE SCALE GENOMIC DNA]</scope>
    <source>
        <strain evidence="1 2">Z6</strain>
    </source>
</reference>